<dbReference type="AlphaFoldDB" id="A0A2S5Y5D2"/>
<dbReference type="OrthoDB" id="5125206at2"/>
<dbReference type="InterPro" id="IPR025323">
    <property type="entry name" value="DUF4229"/>
</dbReference>
<gene>
    <name evidence="3" type="ORF">C5C51_09700</name>
</gene>
<feature type="region of interest" description="Disordered" evidence="1">
    <location>
        <begin position="91"/>
        <end position="113"/>
    </location>
</feature>
<accession>A0A2S5Y5D2</accession>
<evidence type="ECO:0000256" key="1">
    <source>
        <dbReference type="SAM" id="MobiDB-lite"/>
    </source>
</evidence>
<keyword evidence="2" id="KW-1133">Transmembrane helix</keyword>
<keyword evidence="2" id="KW-0812">Transmembrane</keyword>
<proteinExistence type="predicted"/>
<evidence type="ECO:0000313" key="3">
    <source>
        <dbReference type="EMBL" id="PPI13960.1"/>
    </source>
</evidence>
<dbReference type="Pfam" id="PF14012">
    <property type="entry name" value="DUF4229"/>
    <property type="match status" value="1"/>
</dbReference>
<evidence type="ECO:0008006" key="5">
    <source>
        <dbReference type="Google" id="ProtNLM"/>
    </source>
</evidence>
<sequence length="113" mass="12524">MHTHGRSWEGTYTVPVNLSRAIVVYSLLRLGMFAAIFVLVFLPARTFDDSELTAAVIAGIVAAIASMSLSYVVLRAPRERIAEALYERRHALSRSTSDNDEEDAVVNASRNER</sequence>
<dbReference type="EMBL" id="PSWU01000013">
    <property type="protein sequence ID" value="PPI13960.1"/>
    <property type="molecule type" value="Genomic_DNA"/>
</dbReference>
<organism evidence="3 4">
    <name type="scientific">Rathayibacter toxicus</name>
    <dbReference type="NCBI Taxonomy" id="145458"/>
    <lineage>
        <taxon>Bacteria</taxon>
        <taxon>Bacillati</taxon>
        <taxon>Actinomycetota</taxon>
        <taxon>Actinomycetes</taxon>
        <taxon>Micrococcales</taxon>
        <taxon>Microbacteriaceae</taxon>
        <taxon>Rathayibacter</taxon>
    </lineage>
</organism>
<name>A0A2S5Y5D2_9MICO</name>
<dbReference type="Proteomes" id="UP000237966">
    <property type="component" value="Unassembled WGS sequence"/>
</dbReference>
<feature type="transmembrane region" description="Helical" evidence="2">
    <location>
        <begin position="21"/>
        <end position="42"/>
    </location>
</feature>
<keyword evidence="2" id="KW-0472">Membrane</keyword>
<evidence type="ECO:0000256" key="2">
    <source>
        <dbReference type="SAM" id="Phobius"/>
    </source>
</evidence>
<comment type="caution">
    <text evidence="3">The sequence shown here is derived from an EMBL/GenBank/DDBJ whole genome shotgun (WGS) entry which is preliminary data.</text>
</comment>
<reference evidence="3 4" key="1">
    <citation type="submission" date="2018-02" db="EMBL/GenBank/DDBJ databases">
        <title>Bacteriophage NCPPB3778 and a type I-E CRISPR drive the evolution of the US Biological Select Agent, Rathayibacter toxicus.</title>
        <authorList>
            <person name="Davis E.W.II."/>
            <person name="Tabima J.F."/>
            <person name="Weisberg A.J."/>
            <person name="Lopes L.D."/>
            <person name="Wiseman M.S."/>
            <person name="Wiseman M.S."/>
            <person name="Pupko T."/>
            <person name="Belcher M.S."/>
            <person name="Sechler A.J."/>
            <person name="Tancos M.A."/>
            <person name="Schroeder B.K."/>
            <person name="Murray T.D."/>
            <person name="Luster D.G."/>
            <person name="Schneider W.L."/>
            <person name="Rogers E."/>
            <person name="Andreote F.D."/>
            <person name="Grunwald N.J."/>
            <person name="Putnam M.L."/>
            <person name="Chang J.H."/>
        </authorList>
    </citation>
    <scope>NUCLEOTIDE SEQUENCE [LARGE SCALE GENOMIC DNA]</scope>
    <source>
        <strain evidence="3 4">FH99</strain>
    </source>
</reference>
<protein>
    <recommendedName>
        <fullName evidence="5">DUF4229 domain-containing protein</fullName>
    </recommendedName>
</protein>
<feature type="transmembrane region" description="Helical" evidence="2">
    <location>
        <begin position="54"/>
        <end position="74"/>
    </location>
</feature>
<evidence type="ECO:0000313" key="4">
    <source>
        <dbReference type="Proteomes" id="UP000237966"/>
    </source>
</evidence>